<dbReference type="GO" id="GO:0042393">
    <property type="term" value="F:histone binding"/>
    <property type="evidence" value="ECO:0007669"/>
    <property type="project" value="TreeGrafter"/>
</dbReference>
<feature type="region of interest" description="Disordered" evidence="3">
    <location>
        <begin position="336"/>
        <end position="406"/>
    </location>
</feature>
<dbReference type="PANTHER" id="PTHR15081:SF1">
    <property type="entry name" value="NUCLEAR AUTOANTIGENIC SPERM PROTEIN"/>
    <property type="match status" value="1"/>
</dbReference>
<reference evidence="5 6" key="1">
    <citation type="submission" date="2022-07" db="EMBL/GenBank/DDBJ databases">
        <title>Genome-wide signatures of adaptation to extreme environments.</title>
        <authorList>
            <person name="Cho C.H."/>
            <person name="Yoon H.S."/>
        </authorList>
    </citation>
    <scope>NUCLEOTIDE SEQUENCE [LARGE SCALE GENOMIC DNA]</scope>
    <source>
        <strain evidence="5 6">108.79 E11</strain>
    </source>
</reference>
<keyword evidence="1" id="KW-0677">Repeat</keyword>
<dbReference type="InterPro" id="IPR011990">
    <property type="entry name" value="TPR-like_helical_dom_sf"/>
</dbReference>
<feature type="compositionally biased region" description="Basic and acidic residues" evidence="3">
    <location>
        <begin position="336"/>
        <end position="345"/>
    </location>
</feature>
<dbReference type="GO" id="GO:0005654">
    <property type="term" value="C:nucleoplasm"/>
    <property type="evidence" value="ECO:0007669"/>
    <property type="project" value="TreeGrafter"/>
</dbReference>
<evidence type="ECO:0000259" key="4">
    <source>
        <dbReference type="Pfam" id="PF10516"/>
    </source>
</evidence>
<feature type="region of interest" description="Disordered" evidence="3">
    <location>
        <begin position="103"/>
        <end position="123"/>
    </location>
</feature>
<feature type="region of interest" description="Disordered" evidence="3">
    <location>
        <begin position="147"/>
        <end position="190"/>
    </location>
</feature>
<evidence type="ECO:0000313" key="5">
    <source>
        <dbReference type="EMBL" id="KAK4528869.1"/>
    </source>
</evidence>
<dbReference type="Pfam" id="PF10516">
    <property type="entry name" value="SHNi-TPR"/>
    <property type="match status" value="1"/>
</dbReference>
<dbReference type="EMBL" id="JANCYU010000070">
    <property type="protein sequence ID" value="KAK4528869.1"/>
    <property type="molecule type" value="Genomic_DNA"/>
</dbReference>
<evidence type="ECO:0000256" key="3">
    <source>
        <dbReference type="SAM" id="MobiDB-lite"/>
    </source>
</evidence>
<feature type="compositionally biased region" description="Polar residues" evidence="3">
    <location>
        <begin position="160"/>
        <end position="176"/>
    </location>
</feature>
<feature type="compositionally biased region" description="Basic and acidic residues" evidence="3">
    <location>
        <begin position="355"/>
        <end position="388"/>
    </location>
</feature>
<dbReference type="GO" id="GO:0006335">
    <property type="term" value="P:DNA replication-dependent chromatin assembly"/>
    <property type="evidence" value="ECO:0007669"/>
    <property type="project" value="TreeGrafter"/>
</dbReference>
<dbReference type="PANTHER" id="PTHR15081">
    <property type="entry name" value="NUCLEAR AUTOANTIGENIC SPERM PROTEIN NASP -RELATED"/>
    <property type="match status" value="1"/>
</dbReference>
<feature type="compositionally biased region" description="Basic and acidic residues" evidence="3">
    <location>
        <begin position="180"/>
        <end position="190"/>
    </location>
</feature>
<dbReference type="InterPro" id="IPR019544">
    <property type="entry name" value="Tetratricopeptide_SHNi-TPR_dom"/>
</dbReference>
<evidence type="ECO:0000313" key="6">
    <source>
        <dbReference type="Proteomes" id="UP001300502"/>
    </source>
</evidence>
<dbReference type="AlphaFoldDB" id="A0AAV9INQ1"/>
<protein>
    <recommendedName>
        <fullName evidence="4">Tetratricopeptide SHNi-TPR domain-containing protein</fullName>
    </recommendedName>
</protein>
<comment type="caution">
    <text evidence="5">The sequence shown here is derived from an EMBL/GenBank/DDBJ whole genome shotgun (WGS) entry which is preliminary data.</text>
</comment>
<proteinExistence type="predicted"/>
<feature type="compositionally biased region" description="Acidic residues" evidence="3">
    <location>
        <begin position="104"/>
        <end position="123"/>
    </location>
</feature>
<organism evidence="5 6">
    <name type="scientific">Galdieria yellowstonensis</name>
    <dbReference type="NCBI Taxonomy" id="3028027"/>
    <lineage>
        <taxon>Eukaryota</taxon>
        <taxon>Rhodophyta</taxon>
        <taxon>Bangiophyceae</taxon>
        <taxon>Galdieriales</taxon>
        <taxon>Galdieriaceae</taxon>
        <taxon>Galdieria</taxon>
    </lineage>
</organism>
<dbReference type="InterPro" id="IPR051730">
    <property type="entry name" value="NASP-like"/>
</dbReference>
<accession>A0AAV9INQ1</accession>
<name>A0AAV9INQ1_9RHOD</name>
<evidence type="ECO:0000256" key="1">
    <source>
        <dbReference type="ARBA" id="ARBA00022737"/>
    </source>
</evidence>
<dbReference type="SUPFAM" id="SSF48452">
    <property type="entry name" value="TPR-like"/>
    <property type="match status" value="1"/>
</dbReference>
<keyword evidence="6" id="KW-1185">Reference proteome</keyword>
<keyword evidence="2" id="KW-0802">TPR repeat</keyword>
<feature type="compositionally biased region" description="Basic and acidic residues" evidence="3">
    <location>
        <begin position="396"/>
        <end position="406"/>
    </location>
</feature>
<evidence type="ECO:0000256" key="2">
    <source>
        <dbReference type="ARBA" id="ARBA00022803"/>
    </source>
</evidence>
<dbReference type="Gene3D" id="1.25.40.10">
    <property type="entry name" value="Tetratricopeptide repeat domain"/>
    <property type="match status" value="1"/>
</dbReference>
<dbReference type="Proteomes" id="UP001300502">
    <property type="component" value="Unassembled WGS sequence"/>
</dbReference>
<sequence length="406" mass="45684">MSIHEEQTVALSKLECYPKLVAELYTEAAQLFSSKKFAEAADKVEAALKELDGYQEEEKQTWGFAELQLLYGRSLLEMIKCSASNNDDIFGPKVPKVVELQGSDSEEAEEEDDVSEKEDNLSEEICEEVDGEDTNELQKQEIVSNLKEGKEGNAADVEATSDNVLSSDTDQQLTEETNPEEAKESEGEEQDIRELAWEQLECARVIFSSKLPESRLRLAVAYEALGDFGMENDNNEQAAEDFKSAVRCYEEAGYALSRTVGGLYHSIYLALRSIDPHNARKYLKLAAQVFEKRISESQKKQEGQADDTKAALDDEKEILKEIELEIADFDSVISNQEKENSDGMKGDPVTQVTRVEPRKRADTKIELSKEQETALHETFDDANHEMVPNKKSRTCKVNEDHPSTQQ</sequence>
<dbReference type="GO" id="GO:0034080">
    <property type="term" value="P:CENP-A containing chromatin assembly"/>
    <property type="evidence" value="ECO:0007669"/>
    <property type="project" value="TreeGrafter"/>
</dbReference>
<gene>
    <name evidence="5" type="ORF">GAYE_SCF65G6816</name>
</gene>
<feature type="domain" description="Tetratricopeptide SHNi-TPR" evidence="4">
    <location>
        <begin position="222"/>
        <end position="250"/>
    </location>
</feature>